<organism evidence="7 8">
    <name type="scientific">Oidiodendron maius (strain Zn)</name>
    <dbReference type="NCBI Taxonomy" id="913774"/>
    <lineage>
        <taxon>Eukaryota</taxon>
        <taxon>Fungi</taxon>
        <taxon>Dikarya</taxon>
        <taxon>Ascomycota</taxon>
        <taxon>Pezizomycotina</taxon>
        <taxon>Leotiomycetes</taxon>
        <taxon>Leotiomycetes incertae sedis</taxon>
        <taxon>Myxotrichaceae</taxon>
        <taxon>Oidiodendron</taxon>
    </lineage>
</organism>
<keyword evidence="2" id="KW-0285">Flavoprotein</keyword>
<gene>
    <name evidence="7" type="ORF">OIDMADRAFT_61043</name>
</gene>
<evidence type="ECO:0000256" key="3">
    <source>
        <dbReference type="ARBA" id="ARBA00022827"/>
    </source>
</evidence>
<dbReference type="Gene3D" id="3.50.50.60">
    <property type="entry name" value="FAD/NAD(P)-binding domain"/>
    <property type="match status" value="1"/>
</dbReference>
<keyword evidence="3" id="KW-0274">FAD</keyword>
<dbReference type="EMBL" id="KN832891">
    <property type="protein sequence ID" value="KIM94210.1"/>
    <property type="molecule type" value="Genomic_DNA"/>
</dbReference>
<evidence type="ECO:0000256" key="2">
    <source>
        <dbReference type="ARBA" id="ARBA00022630"/>
    </source>
</evidence>
<accession>A0A0C3GDH4</accession>
<dbReference type="PRINTS" id="PR00420">
    <property type="entry name" value="RNGMNOXGNASE"/>
</dbReference>
<reference evidence="8" key="2">
    <citation type="submission" date="2015-01" db="EMBL/GenBank/DDBJ databases">
        <title>Evolutionary Origins and Diversification of the Mycorrhizal Mutualists.</title>
        <authorList>
            <consortium name="DOE Joint Genome Institute"/>
            <consortium name="Mycorrhizal Genomics Consortium"/>
            <person name="Kohler A."/>
            <person name="Kuo A."/>
            <person name="Nagy L.G."/>
            <person name="Floudas D."/>
            <person name="Copeland A."/>
            <person name="Barry K.W."/>
            <person name="Cichocki N."/>
            <person name="Veneault-Fourrey C."/>
            <person name="LaButti K."/>
            <person name="Lindquist E.A."/>
            <person name="Lipzen A."/>
            <person name="Lundell T."/>
            <person name="Morin E."/>
            <person name="Murat C."/>
            <person name="Riley R."/>
            <person name="Ohm R."/>
            <person name="Sun H."/>
            <person name="Tunlid A."/>
            <person name="Henrissat B."/>
            <person name="Grigoriev I.V."/>
            <person name="Hibbett D.S."/>
            <person name="Martin F."/>
        </authorList>
    </citation>
    <scope>NUCLEOTIDE SEQUENCE [LARGE SCALE GENOMIC DNA]</scope>
    <source>
        <strain evidence="8">Zn</strain>
    </source>
</reference>
<reference evidence="7 8" key="1">
    <citation type="submission" date="2014-04" db="EMBL/GenBank/DDBJ databases">
        <authorList>
            <consortium name="DOE Joint Genome Institute"/>
            <person name="Kuo A."/>
            <person name="Martino E."/>
            <person name="Perotto S."/>
            <person name="Kohler A."/>
            <person name="Nagy L.G."/>
            <person name="Floudas D."/>
            <person name="Copeland A."/>
            <person name="Barry K.W."/>
            <person name="Cichocki N."/>
            <person name="Veneault-Fourrey C."/>
            <person name="LaButti K."/>
            <person name="Lindquist E.A."/>
            <person name="Lipzen A."/>
            <person name="Lundell T."/>
            <person name="Morin E."/>
            <person name="Murat C."/>
            <person name="Sun H."/>
            <person name="Tunlid A."/>
            <person name="Henrissat B."/>
            <person name="Grigoriev I.V."/>
            <person name="Hibbett D.S."/>
            <person name="Martin F."/>
            <person name="Nordberg H.P."/>
            <person name="Cantor M.N."/>
            <person name="Hua S.X."/>
        </authorList>
    </citation>
    <scope>NUCLEOTIDE SEQUENCE [LARGE SCALE GENOMIC DNA]</scope>
    <source>
        <strain evidence="7 8">Zn</strain>
    </source>
</reference>
<dbReference type="InterPro" id="IPR002938">
    <property type="entry name" value="FAD-bd"/>
</dbReference>
<keyword evidence="4" id="KW-0560">Oxidoreductase</keyword>
<proteinExistence type="inferred from homology"/>
<dbReference type="Pfam" id="PF01494">
    <property type="entry name" value="FAD_binding_3"/>
    <property type="match status" value="1"/>
</dbReference>
<protein>
    <recommendedName>
        <fullName evidence="6">FAD-binding domain-containing protein</fullName>
    </recommendedName>
</protein>
<feature type="domain" description="FAD-binding" evidence="6">
    <location>
        <begin position="7"/>
        <end position="363"/>
    </location>
</feature>
<keyword evidence="5" id="KW-0503">Monooxygenase</keyword>
<dbReference type="OrthoDB" id="16820at2759"/>
<evidence type="ECO:0000313" key="7">
    <source>
        <dbReference type="EMBL" id="KIM94210.1"/>
    </source>
</evidence>
<evidence type="ECO:0000259" key="6">
    <source>
        <dbReference type="Pfam" id="PF01494"/>
    </source>
</evidence>
<evidence type="ECO:0000313" key="8">
    <source>
        <dbReference type="Proteomes" id="UP000054321"/>
    </source>
</evidence>
<dbReference type="PANTHER" id="PTHR13789:SF309">
    <property type="entry name" value="PUTATIVE (AFU_ORTHOLOGUE AFUA_6G14510)-RELATED"/>
    <property type="match status" value="1"/>
</dbReference>
<dbReference type="GO" id="GO:0071949">
    <property type="term" value="F:FAD binding"/>
    <property type="evidence" value="ECO:0007669"/>
    <property type="project" value="InterPro"/>
</dbReference>
<dbReference type="PANTHER" id="PTHR13789">
    <property type="entry name" value="MONOOXYGENASE"/>
    <property type="match status" value="1"/>
</dbReference>
<evidence type="ECO:0000256" key="4">
    <source>
        <dbReference type="ARBA" id="ARBA00023002"/>
    </source>
</evidence>
<sequence length="418" mass="46607">MAERQQTVAIIGGGLAGMTLALSLAKEGSILPSIYELREEGDNRGANIALAPNGLRVLDHVGIYDQIRTKGFNFEAVTTYNARGQNLGSFFNGSRKYYGYPALRIHRSLVHQGLLDKVKEQGIPIYSNMKLLTVEGETDNGVKLIFENGQTVEADFAIGADGIHSRVRPYIVDVELVYSGSIGVIGLAVPKNQLHESHKNISFPAFTFGKSGFVAMLPSSYDGSVVDFFSTFPFPSQSKEYWDDFMAHRDKQQKMLVERFGGDDWPKHISKVVREQAKDNLNGHPFFEVPELEYWHSPKGRVILLGDAAHAMSPLAGIGASLAFEDAHSLMYTMTHKDFKTRGLDLLSIWEAHRKERVKKVLTTARENGRKRRPESNGFKQMAKELIMWGQSLWNGPTGGMAWMYGYKVEDGFGLPVV</sequence>
<comment type="similarity">
    <text evidence="1">Belongs to the paxM FAD-dependent monooxygenase family.</text>
</comment>
<dbReference type="GO" id="GO:0004497">
    <property type="term" value="F:monooxygenase activity"/>
    <property type="evidence" value="ECO:0007669"/>
    <property type="project" value="UniProtKB-KW"/>
</dbReference>
<keyword evidence="8" id="KW-1185">Reference proteome</keyword>
<name>A0A0C3GDH4_OIDMZ</name>
<dbReference type="STRING" id="913774.A0A0C3GDH4"/>
<dbReference type="AlphaFoldDB" id="A0A0C3GDH4"/>
<dbReference type="SUPFAM" id="SSF51905">
    <property type="entry name" value="FAD/NAD(P)-binding domain"/>
    <property type="match status" value="1"/>
</dbReference>
<evidence type="ECO:0000256" key="5">
    <source>
        <dbReference type="ARBA" id="ARBA00023033"/>
    </source>
</evidence>
<dbReference type="InParanoid" id="A0A0C3GDH4"/>
<dbReference type="HOGENOM" id="CLU_009665_19_5_1"/>
<dbReference type="Proteomes" id="UP000054321">
    <property type="component" value="Unassembled WGS sequence"/>
</dbReference>
<evidence type="ECO:0000256" key="1">
    <source>
        <dbReference type="ARBA" id="ARBA00007992"/>
    </source>
</evidence>
<dbReference type="InterPro" id="IPR050493">
    <property type="entry name" value="FAD-dep_Monooxygenase_BioMet"/>
</dbReference>
<dbReference type="InterPro" id="IPR036188">
    <property type="entry name" value="FAD/NAD-bd_sf"/>
</dbReference>